<dbReference type="EMBL" id="PVWK01000155">
    <property type="protein sequence ID" value="PSB24048.1"/>
    <property type="molecule type" value="Genomic_DNA"/>
</dbReference>
<evidence type="ECO:0000313" key="4">
    <source>
        <dbReference type="Proteomes" id="UP000239576"/>
    </source>
</evidence>
<dbReference type="NCBIfam" id="NF041216">
    <property type="entry name" value="CU044_2847_fam"/>
    <property type="match status" value="1"/>
</dbReference>
<evidence type="ECO:0000313" key="3">
    <source>
        <dbReference type="EMBL" id="PSB24048.1"/>
    </source>
</evidence>
<dbReference type="InterPro" id="IPR045794">
    <property type="entry name" value="Trypco1"/>
</dbReference>
<reference evidence="4" key="1">
    <citation type="submission" date="2018-02" db="EMBL/GenBank/DDBJ databases">
        <authorList>
            <person name="Moore K."/>
            <person name="Momper L."/>
        </authorList>
    </citation>
    <scope>NUCLEOTIDE SEQUENCE [LARGE SCALE GENOMIC DNA]</scope>
    <source>
        <strain evidence="4">ULC18</strain>
    </source>
</reference>
<name>A0A2T1DU71_9CYAN</name>
<proteinExistence type="predicted"/>
<keyword evidence="4" id="KW-1185">Reference proteome</keyword>
<comment type="caution">
    <text evidence="3">The sequence shown here is derived from an EMBL/GenBank/DDBJ whole genome shotgun (WGS) entry which is preliminary data.</text>
</comment>
<accession>A0A2T1DU71</accession>
<sequence length="129" mass="13976">MADVQPVLLQDEDGTTYTIYVESTTPAILPPDLPSPGEVDEDERESMGITDDAIAKLKEIHGTIRAYAWYAIGAFKNFGGAEVEELNLKFGLKIGGKTGVPIVTEGSAEANFEISVKCKFPDKSKPDVR</sequence>
<evidence type="ECO:0000256" key="1">
    <source>
        <dbReference type="SAM" id="MobiDB-lite"/>
    </source>
</evidence>
<organism evidence="3 4">
    <name type="scientific">Stenomitos frigidus ULC18</name>
    <dbReference type="NCBI Taxonomy" id="2107698"/>
    <lineage>
        <taxon>Bacteria</taxon>
        <taxon>Bacillati</taxon>
        <taxon>Cyanobacteriota</taxon>
        <taxon>Cyanophyceae</taxon>
        <taxon>Leptolyngbyales</taxon>
        <taxon>Leptolyngbyaceae</taxon>
        <taxon>Stenomitos</taxon>
    </lineage>
</organism>
<dbReference type="AlphaFoldDB" id="A0A2T1DU71"/>
<dbReference type="Proteomes" id="UP000239576">
    <property type="component" value="Unassembled WGS sequence"/>
</dbReference>
<evidence type="ECO:0000259" key="2">
    <source>
        <dbReference type="Pfam" id="PF19493"/>
    </source>
</evidence>
<gene>
    <name evidence="3" type="ORF">C7B82_28735</name>
</gene>
<dbReference type="RefSeq" id="WP_106260534.1">
    <property type="nucleotide sequence ID" value="NZ_CAWNSW010000054.1"/>
</dbReference>
<feature type="domain" description="Trypsin-co-occurring" evidence="2">
    <location>
        <begin position="12"/>
        <end position="120"/>
    </location>
</feature>
<reference evidence="3 4" key="2">
    <citation type="submission" date="2018-03" db="EMBL/GenBank/DDBJ databases">
        <title>The ancient ancestry and fast evolution of plastids.</title>
        <authorList>
            <person name="Moore K.R."/>
            <person name="Magnabosco C."/>
            <person name="Momper L."/>
            <person name="Gold D.A."/>
            <person name="Bosak T."/>
            <person name="Fournier G.P."/>
        </authorList>
    </citation>
    <scope>NUCLEOTIDE SEQUENCE [LARGE SCALE GENOMIC DNA]</scope>
    <source>
        <strain evidence="3 4">ULC18</strain>
    </source>
</reference>
<dbReference type="OrthoDB" id="428612at2"/>
<protein>
    <recommendedName>
        <fullName evidence="2">Trypsin-co-occurring domain-containing protein</fullName>
    </recommendedName>
</protein>
<dbReference type="Pfam" id="PF19493">
    <property type="entry name" value="Trypco1"/>
    <property type="match status" value="1"/>
</dbReference>
<feature type="region of interest" description="Disordered" evidence="1">
    <location>
        <begin position="26"/>
        <end position="46"/>
    </location>
</feature>